<dbReference type="UniPathway" id="UPA00060"/>
<dbReference type="GO" id="GO:0005829">
    <property type="term" value="C:cytosol"/>
    <property type="evidence" value="ECO:0007669"/>
    <property type="project" value="TreeGrafter"/>
</dbReference>
<dbReference type="AlphaFoldDB" id="Q1ASC2"/>
<dbReference type="GO" id="GO:0050334">
    <property type="term" value="F:thiaminase activity"/>
    <property type="evidence" value="ECO:0007669"/>
    <property type="project" value="UniProtKB-UniRule"/>
</dbReference>
<evidence type="ECO:0000256" key="1">
    <source>
        <dbReference type="ARBA" id="ARBA00004948"/>
    </source>
</evidence>
<comment type="pathway">
    <text evidence="1 2">Cofactor biosynthesis; thiamine diphosphate biosynthesis.</text>
</comment>
<feature type="binding site" evidence="4">
    <location>
        <position position="79"/>
    </location>
    <ligand>
        <name>substrate</name>
    </ligand>
</feature>
<dbReference type="CDD" id="cd19357">
    <property type="entry name" value="TenA_E_At3g16990-like"/>
    <property type="match status" value="1"/>
</dbReference>
<evidence type="ECO:0000313" key="6">
    <source>
        <dbReference type="EMBL" id="ABG05706.1"/>
    </source>
</evidence>
<dbReference type="InterPro" id="IPR026285">
    <property type="entry name" value="TenA_E"/>
</dbReference>
<dbReference type="Pfam" id="PF03070">
    <property type="entry name" value="TENA_THI-4"/>
    <property type="match status" value="1"/>
</dbReference>
<comment type="similarity">
    <text evidence="2">Belongs to the TenA family.</text>
</comment>
<dbReference type="PANTHER" id="PTHR43198:SF5">
    <property type="entry name" value="BIFUNCTIONAL TENA-E PROTEIN"/>
    <property type="match status" value="1"/>
</dbReference>
<gene>
    <name evidence="6" type="ordered locus">Rxyl_2792</name>
</gene>
<name>Q1ASC2_RUBXD</name>
<dbReference type="HOGENOM" id="CLU_055855_1_0_11"/>
<dbReference type="KEGG" id="rxy:Rxyl_2792"/>
<keyword evidence="2" id="KW-0378">Hydrolase</keyword>
<dbReference type="PANTHER" id="PTHR43198">
    <property type="entry name" value="BIFUNCTIONAL TH2 PROTEIN"/>
    <property type="match status" value="1"/>
</dbReference>
<dbReference type="EC" id="3.5.99.2" evidence="2"/>
<dbReference type="STRING" id="266117.Rxyl_2792"/>
<dbReference type="PIRSF" id="PIRSF003170">
    <property type="entry name" value="Pet18p"/>
    <property type="match status" value="1"/>
</dbReference>
<dbReference type="GO" id="GO:0009229">
    <property type="term" value="P:thiamine diphosphate biosynthetic process"/>
    <property type="evidence" value="ECO:0007669"/>
    <property type="project" value="UniProtKB-UniPathway"/>
</dbReference>
<feature type="binding site" evidence="4">
    <location>
        <position position="128"/>
    </location>
    <ligand>
        <name>substrate</name>
    </ligand>
</feature>
<dbReference type="Gene3D" id="1.20.910.10">
    <property type="entry name" value="Heme oxygenase-like"/>
    <property type="match status" value="1"/>
</dbReference>
<reference evidence="6 7" key="1">
    <citation type="submission" date="2006-06" db="EMBL/GenBank/DDBJ databases">
        <title>Complete sequence of Rubrobacter xylanophilus DSM 9941.</title>
        <authorList>
            <consortium name="US DOE Joint Genome Institute"/>
            <person name="Copeland A."/>
            <person name="Lucas S."/>
            <person name="Lapidus A."/>
            <person name="Barry K."/>
            <person name="Detter J.C."/>
            <person name="Glavina del Rio T."/>
            <person name="Hammon N."/>
            <person name="Israni S."/>
            <person name="Dalin E."/>
            <person name="Tice H."/>
            <person name="Pitluck S."/>
            <person name="Munk A.C."/>
            <person name="Brettin T."/>
            <person name="Bruce D."/>
            <person name="Han C."/>
            <person name="Tapia R."/>
            <person name="Gilna P."/>
            <person name="Schmutz J."/>
            <person name="Larimer F."/>
            <person name="Land M."/>
            <person name="Hauser L."/>
            <person name="Kyrpides N."/>
            <person name="Lykidis A."/>
            <person name="da Costa M.S."/>
            <person name="Rainey F.A."/>
            <person name="Empadinhas N."/>
            <person name="Jolivet E."/>
            <person name="Battista J.R."/>
            <person name="Richardson P."/>
        </authorList>
    </citation>
    <scope>NUCLEOTIDE SEQUENCE [LARGE SCALE GENOMIC DNA]</scope>
    <source>
        <strain evidence="7">DSM 9941 / NBRC 16129 / PRD-1</strain>
    </source>
</reference>
<keyword evidence="2" id="KW-0784">Thiamine biosynthesis</keyword>
<evidence type="ECO:0000256" key="4">
    <source>
        <dbReference type="PIRSR" id="PIRSR003170-2"/>
    </source>
</evidence>
<protein>
    <recommendedName>
        <fullName evidence="2">Aminopyrimidine aminohydrolase</fullName>
        <ecNumber evidence="2">3.5.99.2</ecNumber>
    </recommendedName>
</protein>
<feature type="active site" description="Proton donor" evidence="3">
    <location>
        <position position="194"/>
    </location>
</feature>
<comment type="catalytic activity">
    <reaction evidence="2">
        <text>thiamine + H2O = 5-(2-hydroxyethyl)-4-methylthiazole + 4-amino-5-hydroxymethyl-2-methylpyrimidine + H(+)</text>
        <dbReference type="Rhea" id="RHEA:17509"/>
        <dbReference type="ChEBI" id="CHEBI:15377"/>
        <dbReference type="ChEBI" id="CHEBI:15378"/>
        <dbReference type="ChEBI" id="CHEBI:16892"/>
        <dbReference type="ChEBI" id="CHEBI:17957"/>
        <dbReference type="ChEBI" id="CHEBI:18385"/>
        <dbReference type="EC" id="3.5.99.2"/>
    </reaction>
</comment>
<dbReference type="eggNOG" id="COG0819">
    <property type="taxonomic scope" value="Bacteria"/>
</dbReference>
<dbReference type="OrthoDB" id="517083at2"/>
<comment type="catalytic activity">
    <reaction evidence="2">
        <text>4-amino-5-aminomethyl-2-methylpyrimidine + H2O = 4-amino-5-hydroxymethyl-2-methylpyrimidine + NH4(+)</text>
        <dbReference type="Rhea" id="RHEA:31799"/>
        <dbReference type="ChEBI" id="CHEBI:15377"/>
        <dbReference type="ChEBI" id="CHEBI:16892"/>
        <dbReference type="ChEBI" id="CHEBI:28938"/>
        <dbReference type="ChEBI" id="CHEBI:63416"/>
        <dbReference type="EC" id="3.5.99.2"/>
    </reaction>
</comment>
<dbReference type="EMBL" id="CP000386">
    <property type="protein sequence ID" value="ABG05706.1"/>
    <property type="molecule type" value="Genomic_DNA"/>
</dbReference>
<feature type="binding site" evidence="4">
    <location>
        <position position="43"/>
    </location>
    <ligand>
        <name>substrate</name>
    </ligand>
</feature>
<evidence type="ECO:0000259" key="5">
    <source>
        <dbReference type="Pfam" id="PF03070"/>
    </source>
</evidence>
<dbReference type="InterPro" id="IPR050967">
    <property type="entry name" value="Thiamine_Salvage_TenA"/>
</dbReference>
<sequence length="213" mass="23960">MRPRDLLARHQELWRGATRHPFLDGVREGTLPRRAFERWLVQDYLFVREGLAFQARLLARAPRRDQRLLIGGLVALEEELGWFEEQARRRNLDLDARPHPANAAYCGFLAGLEGEPYAAALAALWALERAYLEAWRGAAPGHPEYREFVEHWTTPEFADYVSGLEGAAEAALGEAGEGARGRAEEAFVGVARFERGFWEMALEGTEENGGRVG</sequence>
<proteinExistence type="inferred from homology"/>
<evidence type="ECO:0000256" key="3">
    <source>
        <dbReference type="PIRSR" id="PIRSR003170-1"/>
    </source>
</evidence>
<dbReference type="PhylomeDB" id="Q1ASC2"/>
<keyword evidence="7" id="KW-1185">Reference proteome</keyword>
<dbReference type="SUPFAM" id="SSF48613">
    <property type="entry name" value="Heme oxygenase-like"/>
    <property type="match status" value="1"/>
</dbReference>
<dbReference type="GO" id="GO:0009228">
    <property type="term" value="P:thiamine biosynthetic process"/>
    <property type="evidence" value="ECO:0007669"/>
    <property type="project" value="UniProtKB-KW"/>
</dbReference>
<dbReference type="InterPro" id="IPR016084">
    <property type="entry name" value="Haem_Oase-like_multi-hlx"/>
</dbReference>
<comment type="function">
    <text evidence="2">Catalyzes an amino-pyrimidine hydrolysis reaction at the C5' of the pyrimidine moiety of thiamine compounds, a reaction that is part of a thiamine salvage pathway. Thus, catalyzes the conversion of 4-amino-5-aminomethyl-2-methylpyrimidine to 4-amino-5-hydroxymethyl-2-methylpyrimidine (HMP).</text>
</comment>
<evidence type="ECO:0000313" key="7">
    <source>
        <dbReference type="Proteomes" id="UP000006637"/>
    </source>
</evidence>
<accession>Q1ASC2</accession>
<dbReference type="InterPro" id="IPR004305">
    <property type="entry name" value="Thiaminase-2/PQQC"/>
</dbReference>
<organism evidence="6 7">
    <name type="scientific">Rubrobacter xylanophilus (strain DSM 9941 / JCM 11954 / NBRC 16129 / PRD-1)</name>
    <dbReference type="NCBI Taxonomy" id="266117"/>
    <lineage>
        <taxon>Bacteria</taxon>
        <taxon>Bacillati</taxon>
        <taxon>Actinomycetota</taxon>
        <taxon>Rubrobacteria</taxon>
        <taxon>Rubrobacterales</taxon>
        <taxon>Rubrobacteraceae</taxon>
        <taxon>Rubrobacter</taxon>
    </lineage>
</organism>
<feature type="domain" description="Thiaminase-2/PQQC" evidence="5">
    <location>
        <begin position="8"/>
        <end position="203"/>
    </location>
</feature>
<evidence type="ECO:0000256" key="2">
    <source>
        <dbReference type="PIRNR" id="PIRNR003170"/>
    </source>
</evidence>
<dbReference type="Proteomes" id="UP000006637">
    <property type="component" value="Chromosome"/>
</dbReference>